<dbReference type="AlphaFoldDB" id="A0A0L9T7U6"/>
<sequence>MRSREIEKAATSSKQVQQREGANPVEAPTGPEGGSGPASKSREEAHGKRDESFGGGGLWSFTQPLMPPPCWLRSTTRHVTLNRAISCVLHNQFHELREHEELAGGFHWRGDGVLLAA</sequence>
<feature type="region of interest" description="Disordered" evidence="1">
    <location>
        <begin position="1"/>
        <end position="60"/>
    </location>
</feature>
<reference evidence="3" key="1">
    <citation type="journal article" date="2015" name="Proc. Natl. Acad. Sci. U.S.A.">
        <title>Genome sequencing of adzuki bean (Vigna angularis) provides insight into high starch and low fat accumulation and domestication.</title>
        <authorList>
            <person name="Yang K."/>
            <person name="Tian Z."/>
            <person name="Chen C."/>
            <person name="Luo L."/>
            <person name="Zhao B."/>
            <person name="Wang Z."/>
            <person name="Yu L."/>
            <person name="Li Y."/>
            <person name="Sun Y."/>
            <person name="Li W."/>
            <person name="Chen Y."/>
            <person name="Li Y."/>
            <person name="Zhang Y."/>
            <person name="Ai D."/>
            <person name="Zhao J."/>
            <person name="Shang C."/>
            <person name="Ma Y."/>
            <person name="Wu B."/>
            <person name="Wang M."/>
            <person name="Gao L."/>
            <person name="Sun D."/>
            <person name="Zhang P."/>
            <person name="Guo F."/>
            <person name="Wang W."/>
            <person name="Li Y."/>
            <person name="Wang J."/>
            <person name="Varshney R.K."/>
            <person name="Wang J."/>
            <person name="Ling H.Q."/>
            <person name="Wan P."/>
        </authorList>
    </citation>
    <scope>NUCLEOTIDE SEQUENCE</scope>
    <source>
        <strain evidence="3">cv. Jingnong 6</strain>
    </source>
</reference>
<proteinExistence type="predicted"/>
<feature type="compositionally biased region" description="Polar residues" evidence="1">
    <location>
        <begin position="10"/>
        <end position="20"/>
    </location>
</feature>
<dbReference type="Proteomes" id="UP000053144">
    <property type="component" value="Unassembled WGS sequence"/>
</dbReference>
<dbReference type="Gramene" id="KOM26662">
    <property type="protein sequence ID" value="KOM26662"/>
    <property type="gene ID" value="LR48_Vigan304s000900"/>
</dbReference>
<organism evidence="2 3">
    <name type="scientific">Phaseolus angularis</name>
    <name type="common">Azuki bean</name>
    <name type="synonym">Vigna angularis</name>
    <dbReference type="NCBI Taxonomy" id="3914"/>
    <lineage>
        <taxon>Eukaryota</taxon>
        <taxon>Viridiplantae</taxon>
        <taxon>Streptophyta</taxon>
        <taxon>Embryophyta</taxon>
        <taxon>Tracheophyta</taxon>
        <taxon>Spermatophyta</taxon>
        <taxon>Magnoliopsida</taxon>
        <taxon>eudicotyledons</taxon>
        <taxon>Gunneridae</taxon>
        <taxon>Pentapetalae</taxon>
        <taxon>rosids</taxon>
        <taxon>fabids</taxon>
        <taxon>Fabales</taxon>
        <taxon>Fabaceae</taxon>
        <taxon>Papilionoideae</taxon>
        <taxon>50 kb inversion clade</taxon>
        <taxon>NPAAA clade</taxon>
        <taxon>indigoferoid/millettioid clade</taxon>
        <taxon>Phaseoleae</taxon>
        <taxon>Vigna</taxon>
    </lineage>
</organism>
<feature type="compositionally biased region" description="Basic and acidic residues" evidence="1">
    <location>
        <begin position="40"/>
        <end position="52"/>
    </location>
</feature>
<gene>
    <name evidence="2" type="ORF">LR48_Vigan304s000900</name>
</gene>
<dbReference type="EMBL" id="KQ258334">
    <property type="protein sequence ID" value="KOM26662.1"/>
    <property type="molecule type" value="Genomic_DNA"/>
</dbReference>
<name>A0A0L9T7U6_PHAAN</name>
<evidence type="ECO:0000313" key="2">
    <source>
        <dbReference type="EMBL" id="KOM26662.1"/>
    </source>
</evidence>
<accession>A0A0L9T7U6</accession>
<protein>
    <submittedName>
        <fullName evidence="2">Uncharacterized protein</fullName>
    </submittedName>
</protein>
<evidence type="ECO:0000256" key="1">
    <source>
        <dbReference type="SAM" id="MobiDB-lite"/>
    </source>
</evidence>
<evidence type="ECO:0000313" key="3">
    <source>
        <dbReference type="Proteomes" id="UP000053144"/>
    </source>
</evidence>